<evidence type="ECO:0000313" key="3">
    <source>
        <dbReference type="Proteomes" id="UP000193450"/>
    </source>
</evidence>
<evidence type="ECO:0000313" key="2">
    <source>
        <dbReference type="EMBL" id="ARN75748.1"/>
    </source>
</evidence>
<keyword evidence="1" id="KW-0472">Membrane</keyword>
<feature type="transmembrane region" description="Helical" evidence="1">
    <location>
        <begin position="193"/>
        <end position="213"/>
    </location>
</feature>
<keyword evidence="1" id="KW-0812">Transmembrane</keyword>
<protein>
    <recommendedName>
        <fullName evidence="4">Alkaline phytoceramidase</fullName>
    </recommendedName>
</protein>
<feature type="transmembrane region" description="Helical" evidence="1">
    <location>
        <begin position="83"/>
        <end position="101"/>
    </location>
</feature>
<accession>A0A1X9NCJ3</accession>
<organism evidence="2 3">
    <name type="scientific">Oceanicoccus sagamiensis</name>
    <dbReference type="NCBI Taxonomy" id="716816"/>
    <lineage>
        <taxon>Bacteria</taxon>
        <taxon>Pseudomonadati</taxon>
        <taxon>Pseudomonadota</taxon>
        <taxon>Gammaproteobacteria</taxon>
        <taxon>Cellvibrionales</taxon>
        <taxon>Spongiibacteraceae</taxon>
        <taxon>Oceanicoccus</taxon>
    </lineage>
</organism>
<sequence>MEWSKQLDEYCERLGPDFWAEPVNAISNLSFIIGAVLAFRIGRQCNAHTLGSYWLTSILFFIGIGSFIYHTFATLLGMFLDMLPIYIFQLSFVVLYGAVIARQMGARPLWGSLALLGFFVVLTLGFMQFPSDMLNGSITYLSAWVCLLFAGLYHALTFTTRRFTLLLAAICLAISLSFRSIDMAVCESWGLGTHFVWHLLNGLTLYLSIRAYMDSTQASNRVAAAAAQIP</sequence>
<dbReference type="RefSeq" id="WP_085759940.1">
    <property type="nucleotide sequence ID" value="NZ_CP019343.1"/>
</dbReference>
<dbReference type="Proteomes" id="UP000193450">
    <property type="component" value="Chromosome"/>
</dbReference>
<feature type="transmembrane region" description="Helical" evidence="1">
    <location>
        <begin position="137"/>
        <end position="156"/>
    </location>
</feature>
<dbReference type="EMBL" id="CP019343">
    <property type="protein sequence ID" value="ARN75748.1"/>
    <property type="molecule type" value="Genomic_DNA"/>
</dbReference>
<keyword evidence="1" id="KW-1133">Transmembrane helix</keyword>
<reference evidence="2 3" key="1">
    <citation type="submission" date="2016-11" db="EMBL/GenBank/DDBJ databases">
        <title>Trade-off between light-utilization and light-protection in marine flavobacteria.</title>
        <authorList>
            <person name="Kumagai Y."/>
        </authorList>
    </citation>
    <scope>NUCLEOTIDE SEQUENCE [LARGE SCALE GENOMIC DNA]</scope>
    <source>
        <strain evidence="2 3">NBRC 107125</strain>
    </source>
</reference>
<proteinExistence type="predicted"/>
<gene>
    <name evidence="2" type="ORF">BST96_17525</name>
</gene>
<dbReference type="STRING" id="716816.BST96_17525"/>
<name>A0A1X9NCJ3_9GAMM</name>
<feature type="transmembrane region" description="Helical" evidence="1">
    <location>
        <begin position="163"/>
        <end position="181"/>
    </location>
</feature>
<evidence type="ECO:0008006" key="4">
    <source>
        <dbReference type="Google" id="ProtNLM"/>
    </source>
</evidence>
<evidence type="ECO:0000256" key="1">
    <source>
        <dbReference type="SAM" id="Phobius"/>
    </source>
</evidence>
<dbReference type="KEGG" id="osg:BST96_17525"/>
<dbReference type="AlphaFoldDB" id="A0A1X9NCJ3"/>
<dbReference type="OrthoDB" id="277121at2"/>
<feature type="transmembrane region" description="Helical" evidence="1">
    <location>
        <begin position="53"/>
        <end position="77"/>
    </location>
</feature>
<feature type="transmembrane region" description="Helical" evidence="1">
    <location>
        <begin position="113"/>
        <end position="131"/>
    </location>
</feature>
<keyword evidence="3" id="KW-1185">Reference proteome</keyword>